<dbReference type="EMBL" id="HBFM01013205">
    <property type="protein sequence ID" value="CAD8771869.1"/>
    <property type="molecule type" value="Transcribed_RNA"/>
</dbReference>
<reference evidence="2" key="1">
    <citation type="submission" date="2021-01" db="EMBL/GenBank/DDBJ databases">
        <authorList>
            <person name="Corre E."/>
            <person name="Pelletier E."/>
            <person name="Niang G."/>
            <person name="Scheremetjew M."/>
            <person name="Finn R."/>
            <person name="Kale V."/>
            <person name="Holt S."/>
            <person name="Cochrane G."/>
            <person name="Meng A."/>
            <person name="Brown T."/>
            <person name="Cohen L."/>
        </authorList>
    </citation>
    <scope>NUCLEOTIDE SEQUENCE</scope>
    <source>
        <strain evidence="2">SAG 63-3</strain>
    </source>
</reference>
<keyword evidence="1" id="KW-0812">Transmembrane</keyword>
<evidence type="ECO:0000256" key="1">
    <source>
        <dbReference type="SAM" id="Phobius"/>
    </source>
</evidence>
<gene>
    <name evidence="2" type="ORF">PPAR00522_LOCUS8272</name>
</gene>
<accession>A0A7S0UXB1</accession>
<feature type="transmembrane region" description="Helical" evidence="1">
    <location>
        <begin position="52"/>
        <end position="74"/>
    </location>
</feature>
<feature type="transmembrane region" description="Helical" evidence="1">
    <location>
        <begin position="20"/>
        <end position="40"/>
    </location>
</feature>
<keyword evidence="1" id="KW-1133">Transmembrane helix</keyword>
<keyword evidence="1" id="KW-0472">Membrane</keyword>
<evidence type="ECO:0000313" key="2">
    <source>
        <dbReference type="EMBL" id="CAD8771869.1"/>
    </source>
</evidence>
<name>A0A7S0UXB1_9CHLO</name>
<protein>
    <submittedName>
        <fullName evidence="2">Uncharacterized protein</fullName>
    </submittedName>
</protein>
<proteinExistence type="predicted"/>
<dbReference type="AlphaFoldDB" id="A0A7S0UXB1"/>
<sequence length="115" mass="13462">MSNSGLIKGKEGNKERSVTFGELCAVALLTSISLIFYFSFEEIHKLEKHHHSLIFMMPFLAIAWIVFVIPLFMYMSYLDDFKRLNPIIPTHYIRIATRCYKALSKNNLKVREKDM</sequence>
<organism evidence="2">
    <name type="scientific">Polytomella parva</name>
    <dbReference type="NCBI Taxonomy" id="51329"/>
    <lineage>
        <taxon>Eukaryota</taxon>
        <taxon>Viridiplantae</taxon>
        <taxon>Chlorophyta</taxon>
        <taxon>core chlorophytes</taxon>
        <taxon>Chlorophyceae</taxon>
        <taxon>CS clade</taxon>
        <taxon>Chlamydomonadales</taxon>
        <taxon>Chlamydomonadaceae</taxon>
        <taxon>Polytomella</taxon>
    </lineage>
</organism>